<gene>
    <name evidence="1" type="ORF">WMSIL1_LOCUS11963</name>
</gene>
<dbReference type="AlphaFoldDB" id="A0A564Z361"/>
<evidence type="ECO:0000313" key="1">
    <source>
        <dbReference type="EMBL" id="VUZ53739.1"/>
    </source>
</evidence>
<dbReference type="Proteomes" id="UP000321570">
    <property type="component" value="Unassembled WGS sequence"/>
</dbReference>
<proteinExistence type="predicted"/>
<keyword evidence="2" id="KW-1185">Reference proteome</keyword>
<dbReference type="EMBL" id="CABIJS010000566">
    <property type="protein sequence ID" value="VUZ53739.1"/>
    <property type="molecule type" value="Genomic_DNA"/>
</dbReference>
<evidence type="ECO:0000313" key="2">
    <source>
        <dbReference type="Proteomes" id="UP000321570"/>
    </source>
</evidence>
<accession>A0A564Z361</accession>
<organism evidence="1 2">
    <name type="scientific">Hymenolepis diminuta</name>
    <name type="common">Rat tapeworm</name>
    <dbReference type="NCBI Taxonomy" id="6216"/>
    <lineage>
        <taxon>Eukaryota</taxon>
        <taxon>Metazoa</taxon>
        <taxon>Spiralia</taxon>
        <taxon>Lophotrochozoa</taxon>
        <taxon>Platyhelminthes</taxon>
        <taxon>Cestoda</taxon>
        <taxon>Eucestoda</taxon>
        <taxon>Cyclophyllidea</taxon>
        <taxon>Hymenolepididae</taxon>
        <taxon>Hymenolepis</taxon>
    </lineage>
</organism>
<name>A0A564Z361_HYMDI</name>
<sequence>MKEATDVMAKISRRPYCPAVKFPWGLNVPFMGYLQPGWHFLASSPYILW</sequence>
<protein>
    <submittedName>
        <fullName evidence="1">Uncharacterized protein</fullName>
    </submittedName>
</protein>
<reference evidence="1 2" key="1">
    <citation type="submission" date="2019-07" db="EMBL/GenBank/DDBJ databases">
        <authorList>
            <person name="Jastrzebski P J."/>
            <person name="Paukszto L."/>
            <person name="Jastrzebski P J."/>
        </authorList>
    </citation>
    <scope>NUCLEOTIDE SEQUENCE [LARGE SCALE GENOMIC DNA]</scope>
    <source>
        <strain evidence="1 2">WMS-il1</strain>
    </source>
</reference>